<evidence type="ECO:0000256" key="1">
    <source>
        <dbReference type="RuleBase" id="RU365021"/>
    </source>
</evidence>
<dbReference type="InterPro" id="IPR048861">
    <property type="entry name" value="BscB-like_C"/>
</dbReference>
<accession>A0A6L6JB49</accession>
<dbReference type="OrthoDB" id="7615145at2"/>
<keyword evidence="1" id="KW-0135">Cellulose biosynthesis</keyword>
<dbReference type="Pfam" id="PF20916">
    <property type="entry name" value="BscB_a-b"/>
    <property type="match status" value="1"/>
</dbReference>
<dbReference type="GO" id="GO:0006011">
    <property type="term" value="P:UDP-alpha-D-glucose metabolic process"/>
    <property type="evidence" value="ECO:0007669"/>
    <property type="project" value="InterPro"/>
</dbReference>
<sequence>MISRRNQLGLGGIALGLGLLASTALSQEAPVIQILPPETTQPEAAPEPEPVLGTTIDAAPAVRDSSENAAPAVAKTRMLALRPLTKLPETVRMGASLPASGVLRMTGEVANIDLGLQLPQDIAVPTELVLATRSAINVLPDTAVLQVSVNGGNPVDLELDHFDGFGMLRFATPDLVPGANRISLSLRQPHRIFCGPEASFGVWTEFDLAQSGVQIPTTALIPNAENFSLAVGNQISTGRPLRILTDTNTDIEVLRRVTDSLGAAMGGQGQINIQSFYSVAPKQSAAVALIASDRSQISYRQDASGAITMQIEYANGEAPDLTNAMPSVTLPAALPPLLQPGESHSLADLGVGDIIGNTRYYRNDVQFRLPNDWLLLANQKARLDLQYGFADDLPKGATLLVKVNDQTIRLLPLDRDGGKILEPLAVNFGARLLHPGSNTLSFEMMVPGNPADTACVPHPTDMLVVTKETTLEVPRSPAMQLRGISTPLSNLTSGGINVSPDAIEHRKLEIGAAQFAASLLPSENQDAGVTLTLVDFASVPKSSAHLPTRALQDALLPRAVSAGTSTAPQAPSYRLSTTTDAPATSAEPPTDQSISGWFLHQREKLERAAFLNSRDSFADWLAGRHGDAVLMPIDPTQPNALWLILGPEAQLDGINRALTDLRATRFGEGGAALLSNDGTWQIWSSVQLPKVDDLVTPLNMLPVLGNYASWSPFLFTVVLLTLGLISIVPALLIVILFRKRRLR</sequence>
<proteinExistence type="inferred from homology"/>
<feature type="region of interest" description="Disordered" evidence="2">
    <location>
        <begin position="562"/>
        <end position="594"/>
    </location>
</feature>
<comment type="subunit">
    <text evidence="1">Tightly associated with the cellulose synthase catalytic subunit.</text>
</comment>
<dbReference type="RefSeq" id="WP_155096570.1">
    <property type="nucleotide sequence ID" value="NZ_WMIE01000012.1"/>
</dbReference>
<dbReference type="GO" id="GO:0030244">
    <property type="term" value="P:cellulose biosynthetic process"/>
    <property type="evidence" value="ECO:0007669"/>
    <property type="project" value="UniProtKB-KW"/>
</dbReference>
<feature type="transmembrane region" description="Helical" evidence="1">
    <location>
        <begin position="713"/>
        <end position="737"/>
    </location>
</feature>
<dbReference type="GO" id="GO:0005886">
    <property type="term" value="C:plasma membrane"/>
    <property type="evidence" value="ECO:0007669"/>
    <property type="project" value="UniProtKB-SubCell"/>
</dbReference>
<keyword evidence="1" id="KW-0812">Transmembrane</keyword>
<comment type="function">
    <text evidence="1">Binds the cellulose synthase activator, bis-(3'-5') cyclic diguanylic acid (c-di-GMP).</text>
</comment>
<feature type="domain" description="Cellulose synthase subunit B-like C-terminal" evidence="3">
    <location>
        <begin position="612"/>
        <end position="738"/>
    </location>
</feature>
<keyword evidence="1" id="KW-0472">Membrane</keyword>
<dbReference type="Gene3D" id="1.20.5.4520">
    <property type="match status" value="1"/>
</dbReference>
<comment type="caution">
    <text evidence="4">The sequence shown here is derived from an EMBL/GenBank/DDBJ whole genome shotgun (WGS) entry which is preliminary data.</text>
</comment>
<keyword evidence="1" id="KW-0997">Cell inner membrane</keyword>
<dbReference type="Gene3D" id="3.30.379.20">
    <property type="match status" value="1"/>
</dbReference>
<dbReference type="UniPathway" id="UPA00694"/>
<keyword evidence="5" id="KW-1185">Reference proteome</keyword>
<evidence type="ECO:0000313" key="5">
    <source>
        <dbReference type="Proteomes" id="UP000478183"/>
    </source>
</evidence>
<comment type="similarity">
    <text evidence="1">Belongs to the AcsB/BcsB family.</text>
</comment>
<dbReference type="Proteomes" id="UP000478183">
    <property type="component" value="Unassembled WGS sequence"/>
</dbReference>
<evidence type="ECO:0000313" key="4">
    <source>
        <dbReference type="EMBL" id="MTH79210.1"/>
    </source>
</evidence>
<keyword evidence="1" id="KW-0973">c-di-GMP</keyword>
<keyword evidence="1" id="KW-1133">Transmembrane helix</keyword>
<dbReference type="InterPro" id="IPR018513">
    <property type="entry name" value="Cell_synthase_bac"/>
</dbReference>
<evidence type="ECO:0000256" key="2">
    <source>
        <dbReference type="SAM" id="MobiDB-lite"/>
    </source>
</evidence>
<feature type="compositionally biased region" description="Polar residues" evidence="2">
    <location>
        <begin position="562"/>
        <end position="582"/>
    </location>
</feature>
<comment type="subcellular location">
    <subcellularLocation>
        <location evidence="1">Cell inner membrane</location>
    </subcellularLocation>
</comment>
<dbReference type="AlphaFoldDB" id="A0A6L6JB49"/>
<organism evidence="4 5">
    <name type="scientific">Paracoccus aestuariivivens</name>
    <dbReference type="NCBI Taxonomy" id="1820333"/>
    <lineage>
        <taxon>Bacteria</taxon>
        <taxon>Pseudomonadati</taxon>
        <taxon>Pseudomonadota</taxon>
        <taxon>Alphaproteobacteria</taxon>
        <taxon>Rhodobacterales</taxon>
        <taxon>Paracoccaceae</taxon>
        <taxon>Paracoccus</taxon>
    </lineage>
</organism>
<protein>
    <recommendedName>
        <fullName evidence="1">Cyclic di-GMP-binding protein</fullName>
    </recommendedName>
    <alternativeName>
        <fullName evidence="1">Cellulose synthase regulatory subunit</fullName>
    </alternativeName>
</protein>
<dbReference type="Gene3D" id="3.30.379.30">
    <property type="match status" value="1"/>
</dbReference>
<keyword evidence="1" id="KW-1003">Cell membrane</keyword>
<dbReference type="Gene3D" id="2.60.120.260">
    <property type="entry name" value="Galactose-binding domain-like"/>
    <property type="match status" value="2"/>
</dbReference>
<reference evidence="4 5" key="1">
    <citation type="submission" date="2019-11" db="EMBL/GenBank/DDBJ databases">
        <authorList>
            <person name="Dong K."/>
        </authorList>
    </citation>
    <scope>NUCLEOTIDE SEQUENCE [LARGE SCALE GENOMIC DNA]</scope>
    <source>
        <strain evidence="4 5">NBRC 111993</strain>
    </source>
</reference>
<name>A0A6L6JB49_9RHOB</name>
<comment type="pathway">
    <text evidence="1">Glycan metabolism; bacterial cellulose biosynthesis.</text>
</comment>
<dbReference type="EMBL" id="WMIE01000012">
    <property type="protein sequence ID" value="MTH79210.1"/>
    <property type="molecule type" value="Genomic_DNA"/>
</dbReference>
<evidence type="ECO:0000259" key="3">
    <source>
        <dbReference type="Pfam" id="PF20916"/>
    </source>
</evidence>
<gene>
    <name evidence="4" type="ORF">GL286_15915</name>
</gene>
<dbReference type="Pfam" id="PF03170">
    <property type="entry name" value="BcsB"/>
    <property type="match status" value="1"/>
</dbReference>